<dbReference type="EMBL" id="FNTI01000001">
    <property type="protein sequence ID" value="SED26824.1"/>
    <property type="molecule type" value="Genomic_DNA"/>
</dbReference>
<proteinExistence type="predicted"/>
<feature type="transmembrane region" description="Helical" evidence="1">
    <location>
        <begin position="56"/>
        <end position="82"/>
    </location>
</feature>
<dbReference type="OrthoDB" id="8247359at2"/>
<dbReference type="AlphaFoldDB" id="A0A1M6ZIY8"/>
<gene>
    <name evidence="2" type="ORF">SAMN05444171_3638</name>
</gene>
<reference evidence="2 3" key="1">
    <citation type="submission" date="2016-10" db="EMBL/GenBank/DDBJ databases">
        <authorList>
            <person name="de Groot N.N."/>
        </authorList>
    </citation>
    <scope>NUCLEOTIDE SEQUENCE [LARGE SCALE GENOMIC DNA]</scope>
    <source>
        <strain evidence="2 3">GAS522</strain>
    </source>
</reference>
<evidence type="ECO:0000256" key="1">
    <source>
        <dbReference type="SAM" id="Phobius"/>
    </source>
</evidence>
<keyword evidence="1" id="KW-0472">Membrane</keyword>
<keyword evidence="1" id="KW-1133">Transmembrane helix</keyword>
<accession>A0A1M6ZIY8</accession>
<organism evidence="2 3">
    <name type="scientific">Bradyrhizobium lablabi</name>
    <dbReference type="NCBI Taxonomy" id="722472"/>
    <lineage>
        <taxon>Bacteria</taxon>
        <taxon>Pseudomonadati</taxon>
        <taxon>Pseudomonadota</taxon>
        <taxon>Alphaproteobacteria</taxon>
        <taxon>Hyphomicrobiales</taxon>
        <taxon>Nitrobacteraceae</taxon>
        <taxon>Bradyrhizobium</taxon>
    </lineage>
</organism>
<evidence type="ECO:0000313" key="2">
    <source>
        <dbReference type="EMBL" id="SED26824.1"/>
    </source>
</evidence>
<name>A0A1M6ZIY8_9BRAD</name>
<evidence type="ECO:0000313" key="3">
    <source>
        <dbReference type="Proteomes" id="UP000183208"/>
    </source>
</evidence>
<dbReference type="Proteomes" id="UP000183208">
    <property type="component" value="Unassembled WGS sequence"/>
</dbReference>
<sequence>MRPKKRSALIKPSLLLAAASHTAMGIAVGLGFAFLATHITALGIATLINYGPTPDVVMIMFVGTCAITFGIGATLTGLAITLTEDPDNTGRE</sequence>
<keyword evidence="1" id="KW-0812">Transmembrane</keyword>
<protein>
    <submittedName>
        <fullName evidence="2">Uncharacterized protein</fullName>
    </submittedName>
</protein>